<dbReference type="Gene3D" id="3.40.960.10">
    <property type="entry name" value="VSR Endonuclease"/>
    <property type="match status" value="1"/>
</dbReference>
<organism evidence="2 3">
    <name type="scientific">Deinococcus piscis</name>
    <dbReference type="NCBI Taxonomy" id="394230"/>
    <lineage>
        <taxon>Bacteria</taxon>
        <taxon>Thermotogati</taxon>
        <taxon>Deinococcota</taxon>
        <taxon>Deinococci</taxon>
        <taxon>Deinococcales</taxon>
        <taxon>Deinococcaceae</taxon>
        <taxon>Deinococcus</taxon>
    </lineage>
</organism>
<feature type="domain" description="DUF2726" evidence="1">
    <location>
        <begin position="5"/>
        <end position="110"/>
    </location>
</feature>
<dbReference type="EMBL" id="BNAL01000003">
    <property type="protein sequence ID" value="GHF95693.1"/>
    <property type="molecule type" value="Genomic_DNA"/>
</dbReference>
<evidence type="ECO:0000259" key="1">
    <source>
        <dbReference type="Pfam" id="PF10881"/>
    </source>
</evidence>
<proteinExistence type="predicted"/>
<protein>
    <recommendedName>
        <fullName evidence="1">DUF2726 domain-containing protein</fullName>
    </recommendedName>
</protein>
<keyword evidence="3" id="KW-1185">Reference proteome</keyword>
<dbReference type="RefSeq" id="WP_189642045.1">
    <property type="nucleotide sequence ID" value="NZ_BNAL01000003.1"/>
</dbReference>
<reference evidence="3" key="1">
    <citation type="journal article" date="2019" name="Int. J. Syst. Evol. Microbiol.">
        <title>The Global Catalogue of Microorganisms (GCM) 10K type strain sequencing project: providing services to taxonomists for standard genome sequencing and annotation.</title>
        <authorList>
            <consortium name="The Broad Institute Genomics Platform"/>
            <consortium name="The Broad Institute Genome Sequencing Center for Infectious Disease"/>
            <person name="Wu L."/>
            <person name="Ma J."/>
        </authorList>
    </citation>
    <scope>NUCLEOTIDE SEQUENCE [LARGE SCALE GENOMIC DNA]</scope>
    <source>
        <strain evidence="3">CGMCC 1.18439</strain>
    </source>
</reference>
<sequence length="289" mass="33442">MHLKKRIVNHTEQRLLEDLRETGLENNFHVEPNQRIADIIQVEKGEIPDNEFYFALSSHFDFTVCQDWEPRFVIEFDGPHHEEPEQQRKDAIKDRICETVGLPILRLDSNLIRNQAREYSLAQWFAEIWFLAQEFDRMQSDGQIPYDEPFIYHSILGHVGGPLNFPYDIARPVLAFMQELYQSGKTEGYTAKTISYESGKDIICLAYFKVSSKVVVKSRIQFKRFKFYPIAPSELASDLAIKNLEDKIVEAINTGKGGISVEKARQEIARIEAECQKLGQYVYSQGSEL</sequence>
<dbReference type="InterPro" id="IPR024402">
    <property type="entry name" value="DUF2726"/>
</dbReference>
<gene>
    <name evidence="2" type="ORF">GCM10017783_04500</name>
</gene>
<evidence type="ECO:0000313" key="2">
    <source>
        <dbReference type="EMBL" id="GHF95693.1"/>
    </source>
</evidence>
<name>A0ABQ3K0Z2_9DEIO</name>
<comment type="caution">
    <text evidence="2">The sequence shown here is derived from an EMBL/GenBank/DDBJ whole genome shotgun (WGS) entry which is preliminary data.</text>
</comment>
<evidence type="ECO:0000313" key="3">
    <source>
        <dbReference type="Proteomes" id="UP000632154"/>
    </source>
</evidence>
<dbReference type="Proteomes" id="UP000632154">
    <property type="component" value="Unassembled WGS sequence"/>
</dbReference>
<dbReference type="Pfam" id="PF10881">
    <property type="entry name" value="DUF2726"/>
    <property type="match status" value="1"/>
</dbReference>
<accession>A0ABQ3K0Z2</accession>